<evidence type="ECO:0000256" key="1">
    <source>
        <dbReference type="ARBA" id="ARBA00009884"/>
    </source>
</evidence>
<accession>A0A6A7G2G1</accession>
<dbReference type="Pfam" id="PF00995">
    <property type="entry name" value="Sec1"/>
    <property type="match status" value="1"/>
</dbReference>
<evidence type="ECO:0000256" key="2">
    <source>
        <dbReference type="SAM" id="MobiDB-lite"/>
    </source>
</evidence>
<dbReference type="InterPro" id="IPR001619">
    <property type="entry name" value="Sec1-like"/>
</dbReference>
<reference evidence="3" key="1">
    <citation type="submission" date="2017-11" db="EMBL/GenBank/DDBJ databases">
        <title>The sensing device of the deep-sea amphipod.</title>
        <authorList>
            <person name="Kobayashi H."/>
            <person name="Nagahama T."/>
            <person name="Arai W."/>
            <person name="Sasagawa Y."/>
            <person name="Umeda M."/>
            <person name="Hayashi T."/>
            <person name="Nikaido I."/>
            <person name="Watanabe H."/>
            <person name="Oguri K."/>
            <person name="Kitazato H."/>
            <person name="Fujioka K."/>
            <person name="Kido Y."/>
            <person name="Takami H."/>
        </authorList>
    </citation>
    <scope>NUCLEOTIDE SEQUENCE</scope>
    <source>
        <tissue evidence="3">Whole body</tissue>
    </source>
</reference>
<dbReference type="InterPro" id="IPR027482">
    <property type="entry name" value="Sec1-like_dom2"/>
</dbReference>
<dbReference type="SUPFAM" id="SSF56815">
    <property type="entry name" value="Sec1/munc18-like (SM) proteins"/>
    <property type="match status" value="1"/>
</dbReference>
<protein>
    <submittedName>
        <fullName evidence="3">Sec1-like family protein</fullName>
    </submittedName>
</protein>
<dbReference type="AlphaFoldDB" id="A0A6A7G2G1"/>
<feature type="compositionally biased region" description="Basic residues" evidence="2">
    <location>
        <begin position="524"/>
        <end position="542"/>
    </location>
</feature>
<dbReference type="PANTHER" id="PTHR11679">
    <property type="entry name" value="VESICLE PROTEIN SORTING-ASSOCIATED"/>
    <property type="match status" value="1"/>
</dbReference>
<dbReference type="InterPro" id="IPR036045">
    <property type="entry name" value="Sec1-like_sf"/>
</dbReference>
<dbReference type="Gene3D" id="3.90.830.10">
    <property type="entry name" value="Syntaxin Binding Protein 1, Chain A, domain 2"/>
    <property type="match status" value="1"/>
</dbReference>
<evidence type="ECO:0000313" key="3">
    <source>
        <dbReference type="EMBL" id="LAC25167.1"/>
    </source>
</evidence>
<feature type="region of interest" description="Disordered" evidence="2">
    <location>
        <begin position="514"/>
        <end position="549"/>
    </location>
</feature>
<dbReference type="Gene3D" id="3.40.50.2060">
    <property type="match status" value="1"/>
</dbReference>
<dbReference type="Gene3D" id="3.40.50.1910">
    <property type="match status" value="1"/>
</dbReference>
<organism evidence="3">
    <name type="scientific">Hirondellea gigas</name>
    <dbReference type="NCBI Taxonomy" id="1518452"/>
    <lineage>
        <taxon>Eukaryota</taxon>
        <taxon>Metazoa</taxon>
        <taxon>Ecdysozoa</taxon>
        <taxon>Arthropoda</taxon>
        <taxon>Crustacea</taxon>
        <taxon>Multicrustacea</taxon>
        <taxon>Malacostraca</taxon>
        <taxon>Eumalacostraca</taxon>
        <taxon>Peracarida</taxon>
        <taxon>Amphipoda</taxon>
        <taxon>Amphilochidea</taxon>
        <taxon>Lysianassida</taxon>
        <taxon>Lysianassidira</taxon>
        <taxon>Lysianassoidea</taxon>
        <taxon>Lysianassidae</taxon>
        <taxon>Hirondellea</taxon>
    </lineage>
</organism>
<dbReference type="PIRSF" id="PIRSF005715">
    <property type="entry name" value="VPS45_Sec1"/>
    <property type="match status" value="1"/>
</dbReference>
<comment type="similarity">
    <text evidence="1">Belongs to the STXBP/unc-18/SEC1 family.</text>
</comment>
<proteinExistence type="evidence at transcript level"/>
<sequence>MATNVQEVLRRRIFDDIITPSKLSDGEFLVMVGDDTTIKVVSSCCRVHQMNEAGVGVILNVKFDREVMKVPAIYFLEPSVSSVKAMIADFADKSRPLYRRVHLYFNAPVSPDLMAMISEAKNFREHLRSFKEVYLDFHATESRVFMLNRPTTIPCLYFNEIASQERDEEITRTARQIVSLCVSLKELPYIRFYKSGKQSQVNHRIAIEVERYLQERVRNLTDWKYRDERSTLLILDRSFEPVVPLMHEYTYQAMAGDLLTIKGEKVILDDAKASDDPILLNEEDPLWVDLRHEHIGKVTQCVSKLFMDFRATNRLIDVRSKNKQDVTPKEIQEAMRSIPQYKKEMLSFHRHMSIADECLTIYKQRKLFAISQLEQDMATGLDEDQKKTKLKTIEEKLSTMIQDENISVVDKLRLVMIYIITQDGINEGTRKSLFRFAKFSLEQQQAVTNLFNLGVSLQQSCSKQNGKIYSKSDLERNAERARTVPLDLMRYLPNLEHVCESHYNGELGRERYPYVTEPPPSAAKPKRRQVGGGRSHRVRRTGRGNQQEEEGDARLIVYIAGGVTYSEIRSVYNVCKNTSNDIIIGSTSILTAKDYINDLSGPKEDDLR</sequence>
<dbReference type="GO" id="GO:0016192">
    <property type="term" value="P:vesicle-mediated transport"/>
    <property type="evidence" value="ECO:0007669"/>
    <property type="project" value="InterPro"/>
</dbReference>
<dbReference type="Gene3D" id="1.25.40.60">
    <property type="match status" value="1"/>
</dbReference>
<dbReference type="InterPro" id="IPR043127">
    <property type="entry name" value="Sec-1-like_dom3a"/>
</dbReference>
<name>A0A6A7G2G1_9CRUS</name>
<dbReference type="InterPro" id="IPR043154">
    <property type="entry name" value="Sec-1-like_dom1"/>
</dbReference>
<dbReference type="EMBL" id="IACT01006026">
    <property type="protein sequence ID" value="LAC25167.1"/>
    <property type="molecule type" value="mRNA"/>
</dbReference>